<dbReference type="Proteomes" id="UP001187531">
    <property type="component" value="Unassembled WGS sequence"/>
</dbReference>
<sequence length="178" mass="20192">MESRIDDFEQGKLLDSLVFNGVKQLPGEDMKATTTNIITQKMGATGFTEGFQSLLMTVRSLSEIFQEDSFHFKQTWNMANSLKRKSKKQYYPALFEENKVDPKITWKVTHELVSGPRRTQDPRIEIEVVAVEDRQELCDKFGDCFTNIGMKIRAEARSSQALLNGISFAGKIIMGAET</sequence>
<dbReference type="EMBL" id="JAVRJZ010000017">
    <property type="protein sequence ID" value="KAK2709673.1"/>
    <property type="molecule type" value="Genomic_DNA"/>
</dbReference>
<accession>A0AA88HE36</accession>
<proteinExistence type="predicted"/>
<gene>
    <name evidence="1" type="ORF">QYM36_013374</name>
</gene>
<name>A0AA88HE36_ARTSF</name>
<comment type="caution">
    <text evidence="1">The sequence shown here is derived from an EMBL/GenBank/DDBJ whole genome shotgun (WGS) entry which is preliminary data.</text>
</comment>
<keyword evidence="2" id="KW-1185">Reference proteome</keyword>
<evidence type="ECO:0000313" key="2">
    <source>
        <dbReference type="Proteomes" id="UP001187531"/>
    </source>
</evidence>
<protein>
    <submittedName>
        <fullName evidence="1">Uncharacterized protein</fullName>
    </submittedName>
</protein>
<evidence type="ECO:0000313" key="1">
    <source>
        <dbReference type="EMBL" id="KAK2709673.1"/>
    </source>
</evidence>
<dbReference type="AlphaFoldDB" id="A0AA88HE36"/>
<organism evidence="1 2">
    <name type="scientific">Artemia franciscana</name>
    <name type="common">Brine shrimp</name>
    <name type="synonym">Artemia sanfranciscana</name>
    <dbReference type="NCBI Taxonomy" id="6661"/>
    <lineage>
        <taxon>Eukaryota</taxon>
        <taxon>Metazoa</taxon>
        <taxon>Ecdysozoa</taxon>
        <taxon>Arthropoda</taxon>
        <taxon>Crustacea</taxon>
        <taxon>Branchiopoda</taxon>
        <taxon>Anostraca</taxon>
        <taxon>Artemiidae</taxon>
        <taxon>Artemia</taxon>
    </lineage>
</organism>
<reference evidence="1" key="1">
    <citation type="submission" date="2023-07" db="EMBL/GenBank/DDBJ databases">
        <title>Chromosome-level genome assembly of Artemia franciscana.</title>
        <authorList>
            <person name="Jo E."/>
        </authorList>
    </citation>
    <scope>NUCLEOTIDE SEQUENCE</scope>
    <source>
        <tissue evidence="1">Whole body</tissue>
    </source>
</reference>